<evidence type="ECO:0000313" key="1">
    <source>
        <dbReference type="EMBL" id="TYG64901.1"/>
    </source>
</evidence>
<dbReference type="AlphaFoldDB" id="A0A5D2C5L1"/>
<evidence type="ECO:0000313" key="2">
    <source>
        <dbReference type="Proteomes" id="UP000323506"/>
    </source>
</evidence>
<accession>A0A5D2C5L1</accession>
<keyword evidence="2" id="KW-1185">Reference proteome</keyword>
<reference evidence="1 2" key="1">
    <citation type="submission" date="2019-06" db="EMBL/GenBank/DDBJ databases">
        <title>WGS assembly of Gossypium darwinii.</title>
        <authorList>
            <person name="Chen Z.J."/>
            <person name="Sreedasyam A."/>
            <person name="Ando A."/>
            <person name="Song Q."/>
            <person name="De L."/>
            <person name="Hulse-Kemp A."/>
            <person name="Ding M."/>
            <person name="Ye W."/>
            <person name="Kirkbride R."/>
            <person name="Jenkins J."/>
            <person name="Plott C."/>
            <person name="Lovell J."/>
            <person name="Lin Y.-M."/>
            <person name="Vaughn R."/>
            <person name="Liu B."/>
            <person name="Li W."/>
            <person name="Simpson S."/>
            <person name="Scheffler B."/>
            <person name="Saski C."/>
            <person name="Grover C."/>
            <person name="Hu G."/>
            <person name="Conover J."/>
            <person name="Carlson J."/>
            <person name="Shu S."/>
            <person name="Boston L."/>
            <person name="Williams M."/>
            <person name="Peterson D."/>
            <person name="Mcgee K."/>
            <person name="Jones D."/>
            <person name="Wendel J."/>
            <person name="Stelly D."/>
            <person name="Grimwood J."/>
            <person name="Schmutz J."/>
        </authorList>
    </citation>
    <scope>NUCLEOTIDE SEQUENCE [LARGE SCALE GENOMIC DNA]</scope>
    <source>
        <strain evidence="1">1808015.09</strain>
    </source>
</reference>
<protein>
    <submittedName>
        <fullName evidence="1">Uncharacterized protein</fullName>
    </submittedName>
</protein>
<gene>
    <name evidence="1" type="ORF">ES288_D06G143900v1</name>
</gene>
<dbReference type="EMBL" id="CM017706">
    <property type="protein sequence ID" value="TYG64901.1"/>
    <property type="molecule type" value="Genomic_DNA"/>
</dbReference>
<organism evidence="1 2">
    <name type="scientific">Gossypium darwinii</name>
    <name type="common">Darwin's cotton</name>
    <name type="synonym">Gossypium barbadense var. darwinii</name>
    <dbReference type="NCBI Taxonomy" id="34276"/>
    <lineage>
        <taxon>Eukaryota</taxon>
        <taxon>Viridiplantae</taxon>
        <taxon>Streptophyta</taxon>
        <taxon>Embryophyta</taxon>
        <taxon>Tracheophyta</taxon>
        <taxon>Spermatophyta</taxon>
        <taxon>Magnoliopsida</taxon>
        <taxon>eudicotyledons</taxon>
        <taxon>Gunneridae</taxon>
        <taxon>Pentapetalae</taxon>
        <taxon>rosids</taxon>
        <taxon>malvids</taxon>
        <taxon>Malvales</taxon>
        <taxon>Malvaceae</taxon>
        <taxon>Malvoideae</taxon>
        <taxon>Gossypium</taxon>
    </lineage>
</organism>
<proteinExistence type="predicted"/>
<name>A0A5D2C5L1_GOSDA</name>
<sequence length="146" mass="16992">MSRKRTRSSKTTPKNPILIDEVKKRFDSIFKYQPMMLEKGFNMKSNDVMVVLVLIRKIINALKWERLCDAHSLPNDELVREFYASLTTEDATEVIIRKKKVSLTSRSINNLFNLPDVEEDEYHPMINNINCDFLQQVLDVVTNLGS</sequence>
<dbReference type="Proteomes" id="UP000323506">
    <property type="component" value="Chromosome D06"/>
</dbReference>